<keyword evidence="2 5" id="KW-0238">DNA-binding</keyword>
<organism evidence="5 6">
    <name type="scientific">Micromonospora humi</name>
    <dbReference type="NCBI Taxonomy" id="745366"/>
    <lineage>
        <taxon>Bacteria</taxon>
        <taxon>Bacillati</taxon>
        <taxon>Actinomycetota</taxon>
        <taxon>Actinomycetes</taxon>
        <taxon>Micromonosporales</taxon>
        <taxon>Micromonosporaceae</taxon>
        <taxon>Micromonospora</taxon>
    </lineage>
</organism>
<evidence type="ECO:0000256" key="2">
    <source>
        <dbReference type="ARBA" id="ARBA00023125"/>
    </source>
</evidence>
<evidence type="ECO:0000313" key="6">
    <source>
        <dbReference type="Proteomes" id="UP000199360"/>
    </source>
</evidence>
<proteinExistence type="predicted"/>
<dbReference type="GO" id="GO:0043565">
    <property type="term" value="F:sequence-specific DNA binding"/>
    <property type="evidence" value="ECO:0007669"/>
    <property type="project" value="InterPro"/>
</dbReference>
<keyword evidence="1" id="KW-0805">Transcription regulation</keyword>
<keyword evidence="3" id="KW-0804">Transcription</keyword>
<dbReference type="InterPro" id="IPR018060">
    <property type="entry name" value="HTH_AraC"/>
</dbReference>
<keyword evidence="6" id="KW-1185">Reference proteome</keyword>
<dbReference type="Gene3D" id="1.10.10.60">
    <property type="entry name" value="Homeodomain-like"/>
    <property type="match status" value="1"/>
</dbReference>
<accession>A0A1C5GJX5</accession>
<dbReference type="Pfam" id="PF12833">
    <property type="entry name" value="HTH_18"/>
    <property type="match status" value="1"/>
</dbReference>
<dbReference type="PANTHER" id="PTHR46796">
    <property type="entry name" value="HTH-TYPE TRANSCRIPTIONAL ACTIVATOR RHAS-RELATED"/>
    <property type="match status" value="1"/>
</dbReference>
<dbReference type="SMART" id="SM00342">
    <property type="entry name" value="HTH_ARAC"/>
    <property type="match status" value="1"/>
</dbReference>
<dbReference type="PANTHER" id="PTHR46796:SF12">
    <property type="entry name" value="HTH-TYPE DNA-BINDING TRANSCRIPTIONAL ACTIVATOR EUTR"/>
    <property type="match status" value="1"/>
</dbReference>
<dbReference type="EMBL" id="FMDM01000001">
    <property type="protein sequence ID" value="SCG34052.1"/>
    <property type="molecule type" value="Genomic_DNA"/>
</dbReference>
<dbReference type="InterPro" id="IPR050204">
    <property type="entry name" value="AraC_XylS_family_regulators"/>
</dbReference>
<dbReference type="SUPFAM" id="SSF46689">
    <property type="entry name" value="Homeodomain-like"/>
    <property type="match status" value="2"/>
</dbReference>
<dbReference type="Proteomes" id="UP000199360">
    <property type="component" value="Unassembled WGS sequence"/>
</dbReference>
<feature type="domain" description="HTH araC/xylS-type" evidence="4">
    <location>
        <begin position="219"/>
        <end position="321"/>
    </location>
</feature>
<gene>
    <name evidence="5" type="ORF">GA0070213_101134</name>
</gene>
<dbReference type="AlphaFoldDB" id="A0A1C5GJX5"/>
<dbReference type="InterPro" id="IPR009057">
    <property type="entry name" value="Homeodomain-like_sf"/>
</dbReference>
<dbReference type="OrthoDB" id="5464689at2"/>
<sequence length="321" mass="34132">MRTGAGAMRVRRHEVVTTDPDVACQAILALTGHRVVLDGSRRDFRFALWTAQAGLLGLDRMAHSMTARSRTGPYADFMAVHVVRGRLGLAAGRADVRTSPGGVRTSAPVESSVSWTDLAGLVVRLPAERVALVAAVRAGANPQTFRFLGLAPVSTATAQAWARLSLFLHGLPDDALGQPLVQESLVDLAATTALAVFPNTTMTADYVPGPRRVPPAVVRRAQQYLDDHAAEPVTVAQVAAACGVGARALQAAFHRHVGHSPLTHLRRVRLARAHRDLVAAEPGGDETVAGIARRWGWTSPGRFAAAYREAYGRPPSATLHG</sequence>
<name>A0A1C5GJX5_9ACTN</name>
<evidence type="ECO:0000256" key="3">
    <source>
        <dbReference type="ARBA" id="ARBA00023163"/>
    </source>
</evidence>
<dbReference type="RefSeq" id="WP_139128599.1">
    <property type="nucleotide sequence ID" value="NZ_FMDM01000001.1"/>
</dbReference>
<protein>
    <submittedName>
        <fullName evidence="5">AraC-type DNA-binding protein</fullName>
    </submittedName>
</protein>
<dbReference type="GO" id="GO:0003700">
    <property type="term" value="F:DNA-binding transcription factor activity"/>
    <property type="evidence" value="ECO:0007669"/>
    <property type="project" value="InterPro"/>
</dbReference>
<evidence type="ECO:0000313" key="5">
    <source>
        <dbReference type="EMBL" id="SCG34052.1"/>
    </source>
</evidence>
<reference evidence="6" key="1">
    <citation type="submission" date="2016-06" db="EMBL/GenBank/DDBJ databases">
        <authorList>
            <person name="Varghese N."/>
            <person name="Submissions Spin"/>
        </authorList>
    </citation>
    <scope>NUCLEOTIDE SEQUENCE [LARGE SCALE GENOMIC DNA]</scope>
    <source>
        <strain evidence="6">DSM 45647</strain>
    </source>
</reference>
<evidence type="ECO:0000256" key="1">
    <source>
        <dbReference type="ARBA" id="ARBA00023015"/>
    </source>
</evidence>
<dbReference type="STRING" id="745366.GA0070213_101134"/>
<dbReference type="PROSITE" id="PS01124">
    <property type="entry name" value="HTH_ARAC_FAMILY_2"/>
    <property type="match status" value="1"/>
</dbReference>
<evidence type="ECO:0000259" key="4">
    <source>
        <dbReference type="PROSITE" id="PS01124"/>
    </source>
</evidence>